<dbReference type="RefSeq" id="WP_061500833.1">
    <property type="nucleotide sequence ID" value="NZ_LHZX01000291.1"/>
</dbReference>
<dbReference type="Proteomes" id="UP000075377">
    <property type="component" value="Unassembled WGS sequence"/>
</dbReference>
<accession>A0A149UMI6</accession>
<dbReference type="EMBL" id="LHZX01000291">
    <property type="protein sequence ID" value="KXV69200.1"/>
    <property type="molecule type" value="Genomic_DNA"/>
</dbReference>
<dbReference type="PATRIC" id="fig|178901.14.peg.2873"/>
<dbReference type="OrthoDB" id="7868265at2"/>
<dbReference type="AlphaFoldDB" id="A0A149UMI6"/>
<evidence type="ECO:0000313" key="2">
    <source>
        <dbReference type="Proteomes" id="UP000075377"/>
    </source>
</evidence>
<proteinExistence type="predicted"/>
<gene>
    <name evidence="1" type="ORF">AD951_07625</name>
</gene>
<evidence type="ECO:0000313" key="1">
    <source>
        <dbReference type="EMBL" id="KXV69200.1"/>
    </source>
</evidence>
<organism evidence="1 2">
    <name type="scientific">Acetobacter malorum</name>
    <dbReference type="NCBI Taxonomy" id="178901"/>
    <lineage>
        <taxon>Bacteria</taxon>
        <taxon>Pseudomonadati</taxon>
        <taxon>Pseudomonadota</taxon>
        <taxon>Alphaproteobacteria</taxon>
        <taxon>Acetobacterales</taxon>
        <taxon>Acetobacteraceae</taxon>
        <taxon>Acetobacter</taxon>
    </lineage>
</organism>
<protein>
    <submittedName>
        <fullName evidence="1">Uncharacterized protein</fullName>
    </submittedName>
</protein>
<name>A0A149UMI6_9PROT</name>
<reference evidence="1 2" key="1">
    <citation type="submission" date="2015-06" db="EMBL/GenBank/DDBJ databases">
        <title>Improved classification and identification of acetic acid bacteria using matrix-assisted laser desorption/ionization time-of-flight mass spectrometry; Gluconobacter nephelii and Gluconobacter uchimurae are later heterotypic synonyms of Gluconobacter japonicus and Gluconobacter oxydans, respectively.</title>
        <authorList>
            <person name="Li L."/>
            <person name="Cleenwerck I."/>
            <person name="De Vuyst L."/>
            <person name="Vandamme P."/>
        </authorList>
    </citation>
    <scope>NUCLEOTIDE SEQUENCE [LARGE SCALE GENOMIC DNA]</scope>
    <source>
        <strain evidence="1 2">LMG 1699</strain>
    </source>
</reference>
<comment type="caution">
    <text evidence="1">The sequence shown here is derived from an EMBL/GenBank/DDBJ whole genome shotgun (WGS) entry which is preliminary data.</text>
</comment>
<sequence length="518" mass="56995">MALQWFDLKEQGAKLERPDNGRGETFLRLTLDKEATPEQIKAASERGWIPDREEAGRVFTNFARFTRLSEVADLVSVFIEREKVAESKTDAARLRQGEIIRGFADASLSQSAGMLPKLDSVAQSLPETMPAELRDRILRRVEAAQKLVGVAPGADGRALFRNDGAQVWQALTEKFGAHDATKAMLTVMHMAESDGDRFSAAHDALLDAAESGQGLPDMSASRDAARRAAYKVDAIKGRADVLRSYDPSWTDDRFYRDFMRSVKAQYRTWDGARIDFSGVQEPAQFFGNTFRADPNLPTAWRHDLGHRISQAVQFAAMEVGVSPSELFHGQKQLFHVGLTEGNTLGYRAGLRMKINGAMHHATGIKINPFNAGVLMHEIGHGIDLGARLSATSVMHGNDMLRAMLVDTGVQEQVCEMVDRMEAAGLMDERHAAYMKMPDEIIARSFEAAMSHRADMAGDPFFQEMGGMAVLNGSVTAQPTPELADKFLTAMKSVVAASLTRQAVADIDREYDTNTSPSP</sequence>